<comment type="caution">
    <text evidence="2">The sequence shown here is derived from an EMBL/GenBank/DDBJ whole genome shotgun (WGS) entry which is preliminary data.</text>
</comment>
<dbReference type="AlphaFoldDB" id="A0A6I4U9T0"/>
<name>A0A6I4U9T0_9SPHN</name>
<dbReference type="EMBL" id="WTYR01000001">
    <property type="protein sequence ID" value="MXP11027.1"/>
    <property type="molecule type" value="Genomic_DNA"/>
</dbReference>
<reference evidence="2 3" key="1">
    <citation type="submission" date="2019-12" db="EMBL/GenBank/DDBJ databases">
        <title>Genomic-based taxomic classification of the family Erythrobacteraceae.</title>
        <authorList>
            <person name="Xu L."/>
        </authorList>
    </citation>
    <scope>NUCLEOTIDE SEQUENCE [LARGE SCALE GENOMIC DNA]</scope>
    <source>
        <strain evidence="2 3">LMG 29519</strain>
    </source>
</reference>
<dbReference type="Proteomes" id="UP000429229">
    <property type="component" value="Unassembled WGS sequence"/>
</dbReference>
<dbReference type="OrthoDB" id="7427743at2"/>
<evidence type="ECO:0000313" key="3">
    <source>
        <dbReference type="Proteomes" id="UP000429229"/>
    </source>
</evidence>
<feature type="transmembrane region" description="Helical" evidence="1">
    <location>
        <begin position="78"/>
        <end position="97"/>
    </location>
</feature>
<protein>
    <submittedName>
        <fullName evidence="2">Uncharacterized protein</fullName>
    </submittedName>
</protein>
<gene>
    <name evidence="2" type="ORF">GRI68_12640</name>
</gene>
<keyword evidence="3" id="KW-1185">Reference proteome</keyword>
<dbReference type="InterPro" id="IPR046130">
    <property type="entry name" value="DUF6127"/>
</dbReference>
<accession>A0A6I4U9T0</accession>
<evidence type="ECO:0000256" key="1">
    <source>
        <dbReference type="SAM" id="Phobius"/>
    </source>
</evidence>
<dbReference type="RefSeq" id="WP_160617984.1">
    <property type="nucleotide sequence ID" value="NZ_WTYR01000001.1"/>
</dbReference>
<keyword evidence="1" id="KW-0812">Transmembrane</keyword>
<keyword evidence="1" id="KW-0472">Membrane</keyword>
<sequence>MMRKDMLARLLSQAATEGSDLVTLRAVVEEASELGANRVLLRMGLDDPDAREDLSELRELLGAWRDAKKSAWKAVIDWTVRAALALLLIGLAVRMGAWELLK</sequence>
<proteinExistence type="predicted"/>
<organism evidence="2 3">
    <name type="scientific">Alteriqipengyuania halimionae</name>
    <dbReference type="NCBI Taxonomy" id="1926630"/>
    <lineage>
        <taxon>Bacteria</taxon>
        <taxon>Pseudomonadati</taxon>
        <taxon>Pseudomonadota</taxon>
        <taxon>Alphaproteobacteria</taxon>
        <taxon>Sphingomonadales</taxon>
        <taxon>Erythrobacteraceae</taxon>
        <taxon>Alteriqipengyuania</taxon>
    </lineage>
</organism>
<evidence type="ECO:0000313" key="2">
    <source>
        <dbReference type="EMBL" id="MXP11027.1"/>
    </source>
</evidence>
<dbReference type="Pfam" id="PF19622">
    <property type="entry name" value="DUF6127"/>
    <property type="match status" value="1"/>
</dbReference>
<keyword evidence="1" id="KW-1133">Transmembrane helix</keyword>